<sequence>MKTPSIHLTFLLFLMSNLQMTFAEDEGQARQAVLNAYWAEVSRAVREGDFEGYKATCHAKGVLVSGSQKTSSPLSDALARWKKDFDATKAGKIKASVEFRFSQRYGDKTTAHETGIFLYSYTDPEGNQKQDYIHFQALLLKGRDGWKIMMEYQKSKATREEWDALATK</sequence>
<proteinExistence type="predicted"/>
<protein>
    <recommendedName>
        <fullName evidence="2">Calcium/calmodulin-dependent protein kinase II association-domain domain-containing protein</fullName>
    </recommendedName>
</protein>
<reference evidence="1" key="1">
    <citation type="submission" date="2018-05" db="EMBL/GenBank/DDBJ databases">
        <authorList>
            <person name="Lanie J.A."/>
            <person name="Ng W.-L."/>
            <person name="Kazmierczak K.M."/>
            <person name="Andrzejewski T.M."/>
            <person name="Davidsen T.M."/>
            <person name="Wayne K.J."/>
            <person name="Tettelin H."/>
            <person name="Glass J.I."/>
            <person name="Rusch D."/>
            <person name="Podicherti R."/>
            <person name="Tsui H.-C.T."/>
            <person name="Winkler M.E."/>
        </authorList>
    </citation>
    <scope>NUCLEOTIDE SEQUENCE</scope>
</reference>
<dbReference type="EMBL" id="UINC01202347">
    <property type="protein sequence ID" value="SVE22104.1"/>
    <property type="molecule type" value="Genomic_DNA"/>
</dbReference>
<accession>A0A383BQA8</accession>
<dbReference type="SUPFAM" id="SSF54427">
    <property type="entry name" value="NTF2-like"/>
    <property type="match status" value="1"/>
</dbReference>
<evidence type="ECO:0008006" key="2">
    <source>
        <dbReference type="Google" id="ProtNLM"/>
    </source>
</evidence>
<gene>
    <name evidence="1" type="ORF">METZ01_LOCUS474958</name>
</gene>
<dbReference type="Gene3D" id="3.10.450.50">
    <property type="match status" value="1"/>
</dbReference>
<dbReference type="InterPro" id="IPR032710">
    <property type="entry name" value="NTF2-like_dom_sf"/>
</dbReference>
<evidence type="ECO:0000313" key="1">
    <source>
        <dbReference type="EMBL" id="SVE22104.1"/>
    </source>
</evidence>
<dbReference type="AlphaFoldDB" id="A0A383BQA8"/>
<name>A0A383BQA8_9ZZZZ</name>
<organism evidence="1">
    <name type="scientific">marine metagenome</name>
    <dbReference type="NCBI Taxonomy" id="408172"/>
    <lineage>
        <taxon>unclassified sequences</taxon>
        <taxon>metagenomes</taxon>
        <taxon>ecological metagenomes</taxon>
    </lineage>
</organism>